<keyword evidence="2" id="KW-1185">Reference proteome</keyword>
<proteinExistence type="predicted"/>
<evidence type="ECO:0000313" key="2">
    <source>
        <dbReference type="Proteomes" id="UP000050525"/>
    </source>
</evidence>
<dbReference type="AlphaFoldDB" id="A0A151NSG2"/>
<accession>A0A151NSG2</accession>
<dbReference type="Proteomes" id="UP000050525">
    <property type="component" value="Unassembled WGS sequence"/>
</dbReference>
<sequence>MLVVLARGGWVDLSELGAEMQDVVPVFTAFTCHLGVESWVLKDFSVPPGVHTLPIYGCSIRLSITVQHFRHFQGH</sequence>
<comment type="caution">
    <text evidence="1">The sequence shown here is derived from an EMBL/GenBank/DDBJ whole genome shotgun (WGS) entry which is preliminary data.</text>
</comment>
<gene>
    <name evidence="1" type="ORF">Y1Q_0021061</name>
</gene>
<evidence type="ECO:0000313" key="1">
    <source>
        <dbReference type="EMBL" id="KYO39405.1"/>
    </source>
</evidence>
<reference evidence="1 2" key="1">
    <citation type="journal article" date="2012" name="Genome Biol.">
        <title>Sequencing three crocodilian genomes to illuminate the evolution of archosaurs and amniotes.</title>
        <authorList>
            <person name="St John J.A."/>
            <person name="Braun E.L."/>
            <person name="Isberg S.R."/>
            <person name="Miles L.G."/>
            <person name="Chong A.Y."/>
            <person name="Gongora J."/>
            <person name="Dalzell P."/>
            <person name="Moran C."/>
            <person name="Bed'hom B."/>
            <person name="Abzhanov A."/>
            <person name="Burgess S.C."/>
            <person name="Cooksey A.M."/>
            <person name="Castoe T.A."/>
            <person name="Crawford N.G."/>
            <person name="Densmore L.D."/>
            <person name="Drew J.C."/>
            <person name="Edwards S.V."/>
            <person name="Faircloth B.C."/>
            <person name="Fujita M.K."/>
            <person name="Greenwold M.J."/>
            <person name="Hoffmann F.G."/>
            <person name="Howard J.M."/>
            <person name="Iguchi T."/>
            <person name="Janes D.E."/>
            <person name="Khan S.Y."/>
            <person name="Kohno S."/>
            <person name="de Koning A.J."/>
            <person name="Lance S.L."/>
            <person name="McCarthy F.M."/>
            <person name="McCormack J.E."/>
            <person name="Merchant M.E."/>
            <person name="Peterson D.G."/>
            <person name="Pollock D.D."/>
            <person name="Pourmand N."/>
            <person name="Raney B.J."/>
            <person name="Roessler K.A."/>
            <person name="Sanford J.R."/>
            <person name="Sawyer R.H."/>
            <person name="Schmidt C.J."/>
            <person name="Triplett E.W."/>
            <person name="Tuberville T.D."/>
            <person name="Venegas-Anaya M."/>
            <person name="Howard J.T."/>
            <person name="Jarvis E.D."/>
            <person name="Guillette L.J.Jr."/>
            <person name="Glenn T.C."/>
            <person name="Green R.E."/>
            <person name="Ray D.A."/>
        </authorList>
    </citation>
    <scope>NUCLEOTIDE SEQUENCE [LARGE SCALE GENOMIC DNA]</scope>
    <source>
        <strain evidence="1">KSC_2009_1</strain>
    </source>
</reference>
<protein>
    <submittedName>
        <fullName evidence="1">Uncharacterized protein</fullName>
    </submittedName>
</protein>
<dbReference type="EMBL" id="AKHW03002195">
    <property type="protein sequence ID" value="KYO39405.1"/>
    <property type="molecule type" value="Genomic_DNA"/>
</dbReference>
<organism evidence="1 2">
    <name type="scientific">Alligator mississippiensis</name>
    <name type="common">American alligator</name>
    <dbReference type="NCBI Taxonomy" id="8496"/>
    <lineage>
        <taxon>Eukaryota</taxon>
        <taxon>Metazoa</taxon>
        <taxon>Chordata</taxon>
        <taxon>Craniata</taxon>
        <taxon>Vertebrata</taxon>
        <taxon>Euteleostomi</taxon>
        <taxon>Archelosauria</taxon>
        <taxon>Archosauria</taxon>
        <taxon>Crocodylia</taxon>
        <taxon>Alligatoridae</taxon>
        <taxon>Alligatorinae</taxon>
        <taxon>Alligator</taxon>
    </lineage>
</organism>
<name>A0A151NSG2_ALLMI</name>